<feature type="region of interest" description="Disordered" evidence="1">
    <location>
        <begin position="197"/>
        <end position="222"/>
    </location>
</feature>
<dbReference type="EMBL" id="UZAG01017160">
    <property type="protein sequence ID" value="VDO33189.1"/>
    <property type="molecule type" value="Genomic_DNA"/>
</dbReference>
<accession>A0A0R3QVK5</accession>
<dbReference type="Proteomes" id="UP000280834">
    <property type="component" value="Unassembled WGS sequence"/>
</dbReference>
<reference evidence="2 3" key="2">
    <citation type="submission" date="2018-11" db="EMBL/GenBank/DDBJ databases">
        <authorList>
            <consortium name="Pathogen Informatics"/>
        </authorList>
    </citation>
    <scope>NUCLEOTIDE SEQUENCE [LARGE SCALE GENOMIC DNA]</scope>
</reference>
<evidence type="ECO:0000256" key="1">
    <source>
        <dbReference type="SAM" id="MobiDB-lite"/>
    </source>
</evidence>
<organism evidence="4">
    <name type="scientific">Brugia timori</name>
    <dbReference type="NCBI Taxonomy" id="42155"/>
    <lineage>
        <taxon>Eukaryota</taxon>
        <taxon>Metazoa</taxon>
        <taxon>Ecdysozoa</taxon>
        <taxon>Nematoda</taxon>
        <taxon>Chromadorea</taxon>
        <taxon>Rhabditida</taxon>
        <taxon>Spirurina</taxon>
        <taxon>Spiruromorpha</taxon>
        <taxon>Filarioidea</taxon>
        <taxon>Onchocercidae</taxon>
        <taxon>Brugia</taxon>
    </lineage>
</organism>
<sequence length="358" mass="40703">MNATLCLRSLRLELLKALRCDVQCHVHMSKTLHKCGDSEKLFCEMFTFELSRLALEGDIYEEFLQLSALKELWQLLFLVRSEYLRLFLLHLSRPSHRLIRIVLNLFHETLLLRNIKTRLVCSLEFINFRNCCVAENNIRKFSPFLSTTEKILAHIGFASEILSSDEIPEEKKFLFVTETLKKAIEFCAVEAHIEQEDTNHSNMSSNSSISGGTDEPQSSADEMPVEKVYEGFPLVSEDKQKDIFLPSWQESDSNEAVARSVVIELKSRLVERIKELDTAKTAEIDHAQGMATAEDGFREITATDGSYDAERNEFNFFSSVSKSIGRLQSPVKLDLKQAISFIKSAPSVDFIDDAGNES</sequence>
<name>A0A0R3QVK5_9BILA</name>
<evidence type="ECO:0000313" key="4">
    <source>
        <dbReference type="WBParaSite" id="BTMF_0001176301-mRNA-1"/>
    </source>
</evidence>
<proteinExistence type="predicted"/>
<dbReference type="STRING" id="42155.A0A0R3QVK5"/>
<keyword evidence="3" id="KW-1185">Reference proteome</keyword>
<feature type="compositionally biased region" description="Low complexity" evidence="1">
    <location>
        <begin position="200"/>
        <end position="210"/>
    </location>
</feature>
<evidence type="ECO:0000313" key="3">
    <source>
        <dbReference type="Proteomes" id="UP000280834"/>
    </source>
</evidence>
<evidence type="ECO:0000313" key="2">
    <source>
        <dbReference type="EMBL" id="VDO33189.1"/>
    </source>
</evidence>
<dbReference type="WBParaSite" id="BTMF_0001176301-mRNA-1">
    <property type="protein sequence ID" value="BTMF_0001176301-mRNA-1"/>
    <property type="gene ID" value="BTMF_0001176301"/>
</dbReference>
<dbReference type="AlphaFoldDB" id="A0A0R3QVK5"/>
<gene>
    <name evidence="2" type="ORF">BTMF_LOCUS9791</name>
</gene>
<reference evidence="4" key="1">
    <citation type="submission" date="2017-02" db="UniProtKB">
        <authorList>
            <consortium name="WormBaseParasite"/>
        </authorList>
    </citation>
    <scope>IDENTIFICATION</scope>
</reference>
<protein>
    <submittedName>
        <fullName evidence="4">Protein phosphatase 4 regulatory subunit 1</fullName>
    </submittedName>
</protein>